<organism evidence="11 12">
    <name type="scientific">Candidatus Scalindua arabica</name>
    <dbReference type="NCBI Taxonomy" id="1127984"/>
    <lineage>
        <taxon>Bacteria</taxon>
        <taxon>Pseudomonadati</taxon>
        <taxon>Planctomycetota</taxon>
        <taxon>Candidatus Brocadiia</taxon>
        <taxon>Candidatus Brocadiales</taxon>
        <taxon>Candidatus Scalinduaceae</taxon>
        <taxon>Candidatus Scalindua</taxon>
    </lineage>
</organism>
<evidence type="ECO:0000256" key="1">
    <source>
        <dbReference type="ARBA" id="ARBA00004162"/>
    </source>
</evidence>
<feature type="region of interest" description="Disordered" evidence="10">
    <location>
        <begin position="47"/>
        <end position="87"/>
    </location>
</feature>
<dbReference type="HAMAP" id="MF_00236">
    <property type="entry name" value="TatA_E"/>
    <property type="match status" value="1"/>
</dbReference>
<dbReference type="GO" id="GO:0043953">
    <property type="term" value="P:protein transport by the Tat complex"/>
    <property type="evidence" value="ECO:0007669"/>
    <property type="project" value="UniProtKB-UniRule"/>
</dbReference>
<sequence length="87" mass="9761">MFGMPGGIEWIIILIVALLIFGKRLPEVMKSMGKGIVEFKKGVKGVEDDVENATEQKPDKIETAENKNENKSEKTETDKEHINEMKG</sequence>
<comment type="caution">
    <text evidence="11">The sequence shown here is derived from an EMBL/GenBank/DDBJ whole genome shotgun (WGS) entry which is preliminary data.</text>
</comment>
<evidence type="ECO:0000256" key="10">
    <source>
        <dbReference type="SAM" id="MobiDB-lite"/>
    </source>
</evidence>
<protein>
    <recommendedName>
        <fullName evidence="9">Sec-independent protein translocase protein TatA</fullName>
    </recommendedName>
</protein>
<evidence type="ECO:0000313" key="11">
    <source>
        <dbReference type="EMBL" id="MBS1259555.1"/>
    </source>
</evidence>
<reference evidence="11" key="1">
    <citation type="journal article" date="2021" name="ISME J.">
        <title>Fine-scale metabolic discontinuity in a stratified prokaryote microbiome of a Red Sea deep halocline.</title>
        <authorList>
            <person name="Michoud G."/>
            <person name="Ngugi D.K."/>
            <person name="Barozzi A."/>
            <person name="Merlino G."/>
            <person name="Calleja M.L."/>
            <person name="Delgado-Huertas A."/>
            <person name="Moran X.A.G."/>
            <person name="Daffonchio D."/>
        </authorList>
    </citation>
    <scope>NUCLEOTIDE SEQUENCE</scope>
    <source>
        <strain evidence="11">SuakinDeep_MAG55_1</strain>
    </source>
</reference>
<keyword evidence="7 9" id="KW-0811">Translocation</keyword>
<dbReference type="InterPro" id="IPR003369">
    <property type="entry name" value="TatA/B/E"/>
</dbReference>
<gene>
    <name evidence="9" type="primary">tatA</name>
    <name evidence="11" type="ORF">MAG551_02627</name>
</gene>
<dbReference type="EMBL" id="JAANXD010000100">
    <property type="protein sequence ID" value="MBS1259555.1"/>
    <property type="molecule type" value="Genomic_DNA"/>
</dbReference>
<dbReference type="Gene3D" id="1.20.5.3310">
    <property type="match status" value="1"/>
</dbReference>
<dbReference type="InterPro" id="IPR006312">
    <property type="entry name" value="TatA/E"/>
</dbReference>
<evidence type="ECO:0000256" key="3">
    <source>
        <dbReference type="ARBA" id="ARBA00022475"/>
    </source>
</evidence>
<feature type="transmembrane region" description="Helical" evidence="9">
    <location>
        <begin position="6"/>
        <end position="22"/>
    </location>
</feature>
<evidence type="ECO:0000256" key="2">
    <source>
        <dbReference type="ARBA" id="ARBA00022448"/>
    </source>
</evidence>
<dbReference type="Pfam" id="PF02416">
    <property type="entry name" value="TatA_B_E"/>
    <property type="match status" value="1"/>
</dbReference>
<dbReference type="NCBIfam" id="TIGR01411">
    <property type="entry name" value="tatAE"/>
    <property type="match status" value="1"/>
</dbReference>
<evidence type="ECO:0000313" key="12">
    <source>
        <dbReference type="Proteomes" id="UP000722750"/>
    </source>
</evidence>
<dbReference type="PANTHER" id="PTHR42982:SF1">
    <property type="entry name" value="SEC-INDEPENDENT PROTEIN TRANSLOCASE PROTEIN TATA"/>
    <property type="match status" value="1"/>
</dbReference>
<keyword evidence="3 9" id="KW-1003">Cell membrane</keyword>
<dbReference type="AlphaFoldDB" id="A0A941W7T8"/>
<keyword evidence="8 9" id="KW-0472">Membrane</keyword>
<evidence type="ECO:0000256" key="5">
    <source>
        <dbReference type="ARBA" id="ARBA00022927"/>
    </source>
</evidence>
<dbReference type="PANTHER" id="PTHR42982">
    <property type="entry name" value="SEC-INDEPENDENT PROTEIN TRANSLOCASE PROTEIN TATA"/>
    <property type="match status" value="1"/>
</dbReference>
<dbReference type="Proteomes" id="UP000722750">
    <property type="component" value="Unassembled WGS sequence"/>
</dbReference>
<name>A0A941W7T8_9BACT</name>
<feature type="compositionally biased region" description="Basic and acidic residues" evidence="10">
    <location>
        <begin position="54"/>
        <end position="87"/>
    </location>
</feature>
<dbReference type="GO" id="GO:0008320">
    <property type="term" value="F:protein transmembrane transporter activity"/>
    <property type="evidence" value="ECO:0007669"/>
    <property type="project" value="UniProtKB-UniRule"/>
</dbReference>
<dbReference type="GO" id="GO:0033281">
    <property type="term" value="C:TAT protein transport complex"/>
    <property type="evidence" value="ECO:0007669"/>
    <property type="project" value="UniProtKB-UniRule"/>
</dbReference>
<comment type="function">
    <text evidence="9">Part of the twin-arginine translocation (Tat) system that transports large folded proteins containing a characteristic twin-arginine motif in their signal peptide across membranes. TatA could form the protein-conducting channel of the Tat system.</text>
</comment>
<evidence type="ECO:0000256" key="7">
    <source>
        <dbReference type="ARBA" id="ARBA00023010"/>
    </source>
</evidence>
<evidence type="ECO:0000256" key="8">
    <source>
        <dbReference type="ARBA" id="ARBA00023136"/>
    </source>
</evidence>
<keyword evidence="5 9" id="KW-0653">Protein transport</keyword>
<keyword evidence="2 9" id="KW-0813">Transport</keyword>
<evidence type="ECO:0000256" key="4">
    <source>
        <dbReference type="ARBA" id="ARBA00022692"/>
    </source>
</evidence>
<comment type="subunit">
    <text evidence="9">Forms a complex with TatC.</text>
</comment>
<proteinExistence type="inferred from homology"/>
<keyword evidence="6 9" id="KW-1133">Transmembrane helix</keyword>
<evidence type="ECO:0000256" key="9">
    <source>
        <dbReference type="HAMAP-Rule" id="MF_00236"/>
    </source>
</evidence>
<comment type="similarity">
    <text evidence="9">Belongs to the TatA/E family.</text>
</comment>
<comment type="subcellular location">
    <subcellularLocation>
        <location evidence="1 9">Cell membrane</location>
        <topology evidence="1 9">Single-pass membrane protein</topology>
    </subcellularLocation>
</comment>
<accession>A0A941W7T8</accession>
<evidence type="ECO:0000256" key="6">
    <source>
        <dbReference type="ARBA" id="ARBA00022989"/>
    </source>
</evidence>
<keyword evidence="4 9" id="KW-0812">Transmembrane</keyword>